<evidence type="ECO:0000313" key="3">
    <source>
        <dbReference type="Proteomes" id="UP001458415"/>
    </source>
</evidence>
<feature type="compositionally biased region" description="Basic and acidic residues" evidence="1">
    <location>
        <begin position="57"/>
        <end position="69"/>
    </location>
</feature>
<name>A0ABV1WF15_9ACTN</name>
<feature type="region of interest" description="Disordered" evidence="1">
    <location>
        <begin position="44"/>
        <end position="69"/>
    </location>
</feature>
<sequence length="69" mass="7455">MVIVVAVLVLPVLGVLLLVMDRVEDWLTAASSGPRHARVRRHLRLIPGGAHHSQGRSADEPSERGTRAA</sequence>
<evidence type="ECO:0008006" key="4">
    <source>
        <dbReference type="Google" id="ProtNLM"/>
    </source>
</evidence>
<evidence type="ECO:0000256" key="1">
    <source>
        <dbReference type="SAM" id="MobiDB-lite"/>
    </source>
</evidence>
<dbReference type="RefSeq" id="WP_086730536.1">
    <property type="nucleotide sequence ID" value="NZ_MUBM01000421.1"/>
</dbReference>
<proteinExistence type="predicted"/>
<accession>A0ABV1WF15</accession>
<keyword evidence="3" id="KW-1185">Reference proteome</keyword>
<reference evidence="2 3" key="1">
    <citation type="submission" date="2024-06" db="EMBL/GenBank/DDBJ databases">
        <title>The Natural Products Discovery Center: Release of the First 8490 Sequenced Strains for Exploring Actinobacteria Biosynthetic Diversity.</title>
        <authorList>
            <person name="Kalkreuter E."/>
            <person name="Kautsar S.A."/>
            <person name="Yang D."/>
            <person name="Bader C.D."/>
            <person name="Teijaro C.N."/>
            <person name="Fluegel L."/>
            <person name="Davis C.M."/>
            <person name="Simpson J.R."/>
            <person name="Lauterbach L."/>
            <person name="Steele A.D."/>
            <person name="Gui C."/>
            <person name="Meng S."/>
            <person name="Li G."/>
            <person name="Viehrig K."/>
            <person name="Ye F."/>
            <person name="Su P."/>
            <person name="Kiefer A.F."/>
            <person name="Nichols A."/>
            <person name="Cepeda A.J."/>
            <person name="Yan W."/>
            <person name="Fan B."/>
            <person name="Jiang Y."/>
            <person name="Adhikari A."/>
            <person name="Zheng C.-J."/>
            <person name="Schuster L."/>
            <person name="Cowan T.M."/>
            <person name="Smanski M.J."/>
            <person name="Chevrette M.G."/>
            <person name="De Carvalho L.P.S."/>
            <person name="Shen B."/>
        </authorList>
    </citation>
    <scope>NUCLEOTIDE SEQUENCE [LARGE SCALE GENOMIC DNA]</scope>
    <source>
        <strain evidence="2 3">NPDC000634</strain>
    </source>
</reference>
<protein>
    <recommendedName>
        <fullName evidence="4">Secreted protein</fullName>
    </recommendedName>
</protein>
<gene>
    <name evidence="2" type="ORF">ABT317_36030</name>
</gene>
<evidence type="ECO:0000313" key="2">
    <source>
        <dbReference type="EMBL" id="MER6982237.1"/>
    </source>
</evidence>
<organism evidence="2 3">
    <name type="scientific">Streptomyces carpinensis</name>
    <dbReference type="NCBI Taxonomy" id="66369"/>
    <lineage>
        <taxon>Bacteria</taxon>
        <taxon>Bacillati</taxon>
        <taxon>Actinomycetota</taxon>
        <taxon>Actinomycetes</taxon>
        <taxon>Kitasatosporales</taxon>
        <taxon>Streptomycetaceae</taxon>
        <taxon>Streptomyces</taxon>
    </lineage>
</organism>
<dbReference type="EMBL" id="JBEPCU010000973">
    <property type="protein sequence ID" value="MER6982237.1"/>
    <property type="molecule type" value="Genomic_DNA"/>
</dbReference>
<comment type="caution">
    <text evidence="2">The sequence shown here is derived from an EMBL/GenBank/DDBJ whole genome shotgun (WGS) entry which is preliminary data.</text>
</comment>
<dbReference type="Proteomes" id="UP001458415">
    <property type="component" value="Unassembled WGS sequence"/>
</dbReference>